<dbReference type="InterPro" id="IPR043157">
    <property type="entry name" value="Dynein_AAA1S"/>
</dbReference>
<keyword evidence="3" id="KW-0963">Cytoplasm</keyword>
<comment type="caution">
    <text evidence="14">The sequence shown here is derived from an EMBL/GenBank/DDBJ whole genome shotgun (WGS) entry which is preliminary data.</text>
</comment>
<feature type="transmembrane region" description="Helical" evidence="12">
    <location>
        <begin position="347"/>
        <end position="367"/>
    </location>
</feature>
<dbReference type="GO" id="GO:0005524">
    <property type="term" value="F:ATP binding"/>
    <property type="evidence" value="ECO:0007669"/>
    <property type="project" value="UniProtKB-KW"/>
</dbReference>
<sequence length="1651" mass="186090">NTKIPLDPNSGIFVTLNPADKGYGGRQKLPDNLKQLFRPVVMSQPDNDIIAEVILYCEGFKYAKSIGNKLVEVFDLSRKLLTKQQHYDWGLRALKTVLGGCGSVLKATRKNILKDKNSLSSLEEEGEKQLVVQALRLNTLSKLTFADCARFDSLVRDVFPGVPFTSSGYEELTSALKESFTELGLLYNENQLKKIIKCLEVYEQLQQRMGVVIVGPSGSGKTTLCNLSLMKMGKTLKQYTINPKAMPRTQLLGQIDLDTRQWTDGVLTLSALQVYSEPPDVHSWIVCDGDVDPEWIESLNSVLDDNRLLTLPSGWRIQFGPNVNFIFETHDLSYASPATISRMGMIFLRYLFTLSLSVSSIFLFSFIHDVKAQFFQLIDDYFYKGVNWVIQQGEMIVGTSLVGVVENGLSQLHGVTSRAQFTVALLRGLGGNLTLPTREAFAKQFCDWTALSQSDFNSLVYCIQNIIQDVTVWIPTQWTMKIWIWNLKTSSSSLPLIMTADVKRTVDVIEPWLNIDTQQPFLLVGPQGCGKSLILKHCFSKLRSTEVAVIHCSAQITPQHVLQKLSQVCMVISSNTGRVYRPRNTDNLILYFKDINLARPDKWGTRLFNLKLYEVITYHGFYDNNLEWVGLEKVQIVASMTGGSAMGRHILSPRFTSITRIYSISYPQKDELKAIYGMYMSSILNFCVPKHPIWKSKTKVSSLADSLIKIYEETRMNSESLLVYTPRDLTHWCFGLLRYDLKEDEQSPKLVLEALVYEGMRLFRDKLVSEEDRSQFDSIISRVLESDWSRDSVLESLSEVYYVTEGAHVVIPAGAPLPSFGKSLGKMSVADWSQMVEKGIIQFGREGQTLDLLVFEELLNTVAYVDRALSAPRGSLLLAGRAGVGRKSAVRIMMQASGVEGEQVYLLLEDHQVTDSAFLDMVNSLLSSGEVPGLYKIEELESIASPLKDIAAQEGFVGSATAYFFERVHKNLHVILVMDFTNPLFTLTCESNPALYKECCVMWLPGWSSTSMRTIPHLLLNSTVTSGRRRSSVNDNLIDNFVRIHEQVSEKLTTPLRYTFFIHTYIHIYRCKKVDIQQRQQRLQAGVSKLTEARQVVDALKSQAAVQEQKLAEKQEKANSALQMITETMRNANTHKVEMESLKDRTERENIQLMERKKAIDEELAEIEPLIQEASAAVGNIKSESLSEIRSMRAPPDIIRDILEGVLRLMGILDTSWNSMKIFLAKRGLTFDARRINPESRQAVEKLMTERKESFDPKNARRASVAAAPLAAWNLKLAEDQIGKLSVGLTDVDKTVTELKNQLNTYTKEAAELEIHLNKAQETINAAEGLVGKLNDEYERWKTQLMELSQDLKQLPINSLLGAAFITYLSVAPEDLRQKHMAEWQDMLGVENFSLTSFLSSEKEQLQWLSEGLPSDQLSVQNALIILQTMLCPFLIDPSSLASEWLKKHLQGSTVEVVTQHNERFTTTLELAIRFGKVLIVQEVDGIDPVLFPILRGDFINQGPRKVVQVGDKLIDYNDSFQLFLTTRNPEPEIPPDAAAIITFVNFTTTWAGLTGQLLACALRQEKPELEQRRSELLRQEEELKLKLDQLQEILLQELANAQGDILQNKDLLASLNEAKASSAAVSESLSESSRLQAELNQECDSYRHSG</sequence>
<dbReference type="InterPro" id="IPR024317">
    <property type="entry name" value="Dynein_heavy_chain_D4_dom"/>
</dbReference>
<dbReference type="Pfam" id="PF12780">
    <property type="entry name" value="AAA_8"/>
    <property type="match status" value="1"/>
</dbReference>
<dbReference type="Gene3D" id="1.20.920.20">
    <property type="match status" value="1"/>
</dbReference>
<dbReference type="Pfam" id="PF12777">
    <property type="entry name" value="MT"/>
    <property type="match status" value="1"/>
</dbReference>
<evidence type="ECO:0000256" key="5">
    <source>
        <dbReference type="ARBA" id="ARBA00022741"/>
    </source>
</evidence>
<evidence type="ECO:0000256" key="4">
    <source>
        <dbReference type="ARBA" id="ARBA00022701"/>
    </source>
</evidence>
<dbReference type="GO" id="GO:0030286">
    <property type="term" value="C:dynein complex"/>
    <property type="evidence" value="ECO:0007669"/>
    <property type="project" value="UniProtKB-KW"/>
</dbReference>
<evidence type="ECO:0000256" key="6">
    <source>
        <dbReference type="ARBA" id="ARBA00022840"/>
    </source>
</evidence>
<dbReference type="GO" id="GO:0051959">
    <property type="term" value="F:dynein light intermediate chain binding"/>
    <property type="evidence" value="ECO:0007669"/>
    <property type="project" value="InterPro"/>
</dbReference>
<keyword evidence="6" id="KW-0067">ATP-binding</keyword>
<keyword evidence="12" id="KW-0472">Membrane</keyword>
<feature type="coiled-coil region" evidence="11">
    <location>
        <begin position="1567"/>
        <end position="1601"/>
    </location>
</feature>
<dbReference type="InterPro" id="IPR027417">
    <property type="entry name" value="P-loop_NTPase"/>
</dbReference>
<evidence type="ECO:0000256" key="10">
    <source>
        <dbReference type="ARBA" id="ARBA00023212"/>
    </source>
</evidence>
<dbReference type="InterPro" id="IPR054354">
    <property type="entry name" value="DYNC2H1-like_lid"/>
</dbReference>
<dbReference type="SUPFAM" id="SSF52540">
    <property type="entry name" value="P-loop containing nucleoside triphosphate hydrolases"/>
    <property type="match status" value="3"/>
</dbReference>
<dbReference type="PANTHER" id="PTHR45703">
    <property type="entry name" value="DYNEIN HEAVY CHAIN"/>
    <property type="match status" value="1"/>
</dbReference>
<dbReference type="Pfam" id="PF22597">
    <property type="entry name" value="DYN_lid"/>
    <property type="match status" value="1"/>
</dbReference>
<keyword evidence="12" id="KW-1133">Transmembrane helix</keyword>
<evidence type="ECO:0000256" key="3">
    <source>
        <dbReference type="ARBA" id="ARBA00022490"/>
    </source>
</evidence>
<feature type="domain" description="AAA+ ATPase" evidence="13">
    <location>
        <begin position="517"/>
        <end position="665"/>
    </location>
</feature>
<protein>
    <recommendedName>
        <fullName evidence="13">AAA+ ATPase domain-containing protein</fullName>
    </recommendedName>
</protein>
<dbReference type="FunFam" id="3.40.50.300:FF:000598">
    <property type="entry name" value="Dynein cytoplasmic 2 heavy chain 1"/>
    <property type="match status" value="1"/>
</dbReference>
<dbReference type="Gene3D" id="1.20.920.30">
    <property type="match status" value="1"/>
</dbReference>
<feature type="non-terminal residue" evidence="14">
    <location>
        <position position="1651"/>
    </location>
</feature>
<dbReference type="Gene3D" id="1.10.8.710">
    <property type="match status" value="1"/>
</dbReference>
<feature type="coiled-coil region" evidence="11">
    <location>
        <begin position="1090"/>
        <end position="1163"/>
    </location>
</feature>
<name>A0AAD7ZUN0_DIPPU</name>
<comment type="similarity">
    <text evidence="2">Belongs to the dynein heavy chain family.</text>
</comment>
<keyword evidence="15" id="KW-1185">Reference proteome</keyword>
<keyword evidence="8 11" id="KW-0175">Coiled coil</keyword>
<dbReference type="FunFam" id="1.10.8.710:FF:000006">
    <property type="entry name" value="cytoplasmic dynein 2 heavy chain 1"/>
    <property type="match status" value="1"/>
</dbReference>
<dbReference type="Pfam" id="PF21264">
    <property type="entry name" value="DYNC2H1_AAA_dom"/>
    <property type="match status" value="1"/>
</dbReference>
<comment type="subcellular location">
    <subcellularLocation>
        <location evidence="1">Cytoplasm</location>
        <location evidence="1">Cytoskeleton</location>
    </subcellularLocation>
</comment>
<feature type="coiled-coil region" evidence="11">
    <location>
        <begin position="1289"/>
        <end position="1351"/>
    </location>
</feature>
<evidence type="ECO:0000313" key="15">
    <source>
        <dbReference type="Proteomes" id="UP001233999"/>
    </source>
</evidence>
<keyword evidence="10" id="KW-0206">Cytoskeleton</keyword>
<organism evidence="14 15">
    <name type="scientific">Diploptera punctata</name>
    <name type="common">Pacific beetle cockroach</name>
    <dbReference type="NCBI Taxonomy" id="6984"/>
    <lineage>
        <taxon>Eukaryota</taxon>
        <taxon>Metazoa</taxon>
        <taxon>Ecdysozoa</taxon>
        <taxon>Arthropoda</taxon>
        <taxon>Hexapoda</taxon>
        <taxon>Insecta</taxon>
        <taxon>Pterygota</taxon>
        <taxon>Neoptera</taxon>
        <taxon>Polyneoptera</taxon>
        <taxon>Dictyoptera</taxon>
        <taxon>Blattodea</taxon>
        <taxon>Blaberoidea</taxon>
        <taxon>Blaberidae</taxon>
        <taxon>Diplopterinae</taxon>
        <taxon>Diploptera</taxon>
    </lineage>
</organism>
<dbReference type="GO" id="GO:0045505">
    <property type="term" value="F:dynein intermediate chain binding"/>
    <property type="evidence" value="ECO:0007669"/>
    <property type="project" value="InterPro"/>
</dbReference>
<evidence type="ECO:0000256" key="2">
    <source>
        <dbReference type="ARBA" id="ARBA00008887"/>
    </source>
</evidence>
<reference evidence="14" key="1">
    <citation type="journal article" date="2023" name="IScience">
        <title>Live-bearing cockroach genome reveals convergent evolutionary mechanisms linked to viviparity in insects and beyond.</title>
        <authorList>
            <person name="Fouks B."/>
            <person name="Harrison M.C."/>
            <person name="Mikhailova A.A."/>
            <person name="Marchal E."/>
            <person name="English S."/>
            <person name="Carruthers M."/>
            <person name="Jennings E.C."/>
            <person name="Chiamaka E.L."/>
            <person name="Frigard R.A."/>
            <person name="Pippel M."/>
            <person name="Attardo G.M."/>
            <person name="Benoit J.B."/>
            <person name="Bornberg-Bauer E."/>
            <person name="Tobe S.S."/>
        </authorList>
    </citation>
    <scope>NUCLEOTIDE SEQUENCE</scope>
    <source>
        <strain evidence="14">Stay&amp;Tobe</strain>
    </source>
</reference>
<gene>
    <name evidence="14" type="ORF">L9F63_019420</name>
</gene>
<reference evidence="14" key="2">
    <citation type="submission" date="2023-05" db="EMBL/GenBank/DDBJ databases">
        <authorList>
            <person name="Fouks B."/>
        </authorList>
    </citation>
    <scope>NUCLEOTIDE SEQUENCE</scope>
    <source>
        <strain evidence="14">Stay&amp;Tobe</strain>
        <tissue evidence="14">Testes</tissue>
    </source>
</reference>
<dbReference type="Pfam" id="PF12781">
    <property type="entry name" value="AAA_9"/>
    <property type="match status" value="1"/>
</dbReference>
<keyword evidence="5" id="KW-0547">Nucleotide-binding</keyword>
<dbReference type="PANTHER" id="PTHR45703:SF22">
    <property type="entry name" value="DYNEIN CYTOPLASMIC 2 HEAVY CHAIN 1"/>
    <property type="match status" value="1"/>
</dbReference>
<keyword evidence="12" id="KW-0812">Transmembrane</keyword>
<evidence type="ECO:0000256" key="8">
    <source>
        <dbReference type="ARBA" id="ARBA00023054"/>
    </source>
</evidence>
<dbReference type="Proteomes" id="UP001233999">
    <property type="component" value="Unassembled WGS sequence"/>
</dbReference>
<keyword evidence="7" id="KW-0243">Dynein</keyword>
<proteinExistence type="inferred from homology"/>
<dbReference type="GO" id="GO:0005874">
    <property type="term" value="C:microtubule"/>
    <property type="evidence" value="ECO:0007669"/>
    <property type="project" value="UniProtKB-KW"/>
</dbReference>
<evidence type="ECO:0000256" key="12">
    <source>
        <dbReference type="SAM" id="Phobius"/>
    </source>
</evidence>
<evidence type="ECO:0000256" key="11">
    <source>
        <dbReference type="SAM" id="Coils"/>
    </source>
</evidence>
<dbReference type="Pfam" id="PF12775">
    <property type="entry name" value="AAA_7"/>
    <property type="match status" value="1"/>
</dbReference>
<dbReference type="Gene3D" id="6.10.140.1060">
    <property type="match status" value="1"/>
</dbReference>
<accession>A0AAD7ZUN0</accession>
<evidence type="ECO:0000256" key="7">
    <source>
        <dbReference type="ARBA" id="ARBA00023017"/>
    </source>
</evidence>
<dbReference type="Pfam" id="PF12774">
    <property type="entry name" value="AAA_6"/>
    <property type="match status" value="1"/>
</dbReference>
<dbReference type="InterPro" id="IPR026983">
    <property type="entry name" value="DHC"/>
</dbReference>
<feature type="domain" description="AAA+ ATPase" evidence="13">
    <location>
        <begin position="207"/>
        <end position="429"/>
    </location>
</feature>
<keyword evidence="4" id="KW-0493">Microtubule</keyword>
<keyword evidence="9" id="KW-0505">Motor protein</keyword>
<evidence type="ECO:0000256" key="1">
    <source>
        <dbReference type="ARBA" id="ARBA00004245"/>
    </source>
</evidence>
<dbReference type="InterPro" id="IPR035699">
    <property type="entry name" value="AAA_6"/>
</dbReference>
<dbReference type="GO" id="GO:0007018">
    <property type="term" value="P:microtubule-based movement"/>
    <property type="evidence" value="ECO:0007669"/>
    <property type="project" value="InterPro"/>
</dbReference>
<dbReference type="Gene3D" id="3.40.50.300">
    <property type="entry name" value="P-loop containing nucleotide triphosphate hydrolases"/>
    <property type="match status" value="5"/>
</dbReference>
<evidence type="ECO:0000313" key="14">
    <source>
        <dbReference type="EMBL" id="KAJ9587002.1"/>
    </source>
</evidence>
<evidence type="ECO:0000259" key="13">
    <source>
        <dbReference type="SMART" id="SM00382"/>
    </source>
</evidence>
<dbReference type="InterPro" id="IPR035706">
    <property type="entry name" value="AAA_9"/>
</dbReference>
<dbReference type="EMBL" id="JASPKZ010006817">
    <property type="protein sequence ID" value="KAJ9587002.1"/>
    <property type="molecule type" value="Genomic_DNA"/>
</dbReference>
<evidence type="ECO:0000256" key="9">
    <source>
        <dbReference type="ARBA" id="ARBA00023175"/>
    </source>
</evidence>
<dbReference type="SMART" id="SM00382">
    <property type="entry name" value="AAA"/>
    <property type="match status" value="2"/>
</dbReference>
<dbReference type="InterPro" id="IPR024743">
    <property type="entry name" value="Dynein_HC_stalk"/>
</dbReference>
<dbReference type="InterPro" id="IPR003593">
    <property type="entry name" value="AAA+_ATPase"/>
</dbReference>
<dbReference type="InterPro" id="IPR049400">
    <property type="entry name" value="DYNC2H1_AAA_dom"/>
</dbReference>